<dbReference type="PANTHER" id="PTHR11360:SF306">
    <property type="entry name" value="RE01051P"/>
    <property type="match status" value="1"/>
</dbReference>
<feature type="region of interest" description="Disordered" evidence="1">
    <location>
        <begin position="1"/>
        <end position="76"/>
    </location>
</feature>
<dbReference type="InterPro" id="IPR011701">
    <property type="entry name" value="MFS"/>
</dbReference>
<accession>A0AAV2RL60</accession>
<dbReference type="PANTHER" id="PTHR11360">
    <property type="entry name" value="MONOCARBOXYLATE TRANSPORTER"/>
    <property type="match status" value="1"/>
</dbReference>
<feature type="non-terminal residue" evidence="3">
    <location>
        <position position="1"/>
    </location>
</feature>
<comment type="caution">
    <text evidence="3">The sequence shown here is derived from an EMBL/GenBank/DDBJ whole genome shotgun (WGS) entry which is preliminary data.</text>
</comment>
<feature type="transmembrane region" description="Helical" evidence="2">
    <location>
        <begin position="171"/>
        <end position="194"/>
    </location>
</feature>
<keyword evidence="2" id="KW-0472">Membrane</keyword>
<keyword evidence="2" id="KW-0812">Transmembrane</keyword>
<organism evidence="3 4">
    <name type="scientific">Meganyctiphanes norvegica</name>
    <name type="common">Northern krill</name>
    <name type="synonym">Thysanopoda norvegica</name>
    <dbReference type="NCBI Taxonomy" id="48144"/>
    <lineage>
        <taxon>Eukaryota</taxon>
        <taxon>Metazoa</taxon>
        <taxon>Ecdysozoa</taxon>
        <taxon>Arthropoda</taxon>
        <taxon>Crustacea</taxon>
        <taxon>Multicrustacea</taxon>
        <taxon>Malacostraca</taxon>
        <taxon>Eumalacostraca</taxon>
        <taxon>Eucarida</taxon>
        <taxon>Euphausiacea</taxon>
        <taxon>Euphausiidae</taxon>
        <taxon>Meganyctiphanes</taxon>
    </lineage>
</organism>
<protein>
    <submittedName>
        <fullName evidence="3">Uncharacterized protein</fullName>
    </submittedName>
</protein>
<dbReference type="Proteomes" id="UP001497623">
    <property type="component" value="Unassembled WGS sequence"/>
</dbReference>
<feature type="transmembrane region" description="Helical" evidence="2">
    <location>
        <begin position="451"/>
        <end position="468"/>
    </location>
</feature>
<reference evidence="3 4" key="1">
    <citation type="submission" date="2024-05" db="EMBL/GenBank/DDBJ databases">
        <authorList>
            <person name="Wallberg A."/>
        </authorList>
    </citation>
    <scope>NUCLEOTIDE SEQUENCE [LARGE SCALE GENOMIC DNA]</scope>
</reference>
<feature type="transmembrane region" description="Helical" evidence="2">
    <location>
        <begin position="389"/>
        <end position="414"/>
    </location>
</feature>
<feature type="transmembrane region" description="Helical" evidence="2">
    <location>
        <begin position="106"/>
        <end position="133"/>
    </location>
</feature>
<dbReference type="Gene3D" id="1.20.1250.20">
    <property type="entry name" value="MFS general substrate transporter like domains"/>
    <property type="match status" value="1"/>
</dbReference>
<dbReference type="InterPro" id="IPR050327">
    <property type="entry name" value="Proton-linked_MCT"/>
</dbReference>
<evidence type="ECO:0000256" key="2">
    <source>
        <dbReference type="SAM" id="Phobius"/>
    </source>
</evidence>
<dbReference type="AlphaFoldDB" id="A0AAV2RL60"/>
<dbReference type="EMBL" id="CAXKWB010026861">
    <property type="protein sequence ID" value="CAL4130782.1"/>
    <property type="molecule type" value="Genomic_DNA"/>
</dbReference>
<keyword evidence="2" id="KW-1133">Transmembrane helix</keyword>
<feature type="transmembrane region" description="Helical" evidence="2">
    <location>
        <begin position="145"/>
        <end position="165"/>
    </location>
</feature>
<feature type="transmembrane region" description="Helical" evidence="2">
    <location>
        <begin position="201"/>
        <end position="222"/>
    </location>
</feature>
<feature type="non-terminal residue" evidence="3">
    <location>
        <position position="469"/>
    </location>
</feature>
<name>A0AAV2RL60_MEGNR</name>
<sequence length="469" mass="51604">RTNVINETDVKHTEELNPCGDETCPSASSDTDESYSNYSDEDELSSHSDDLTMNINNASNSKDTYNQTSRHRPSQAADCGGVSSRLVMEAQEPAAVVTLEPPDGGWGWAVVVGGILVLALTALLGPCFGVLFSRPLLEMGASSTTVAWIFNIRMLIRMFVSILIGPLSKEFGFRIIGICGGALVALSMFLCAFCTVPEYFYFTYALVGGIGGGLAMSIPFIIVPNYFKKHLGKANSVMILGISLGQIVGPTFIRYLQDEFTFKGATIILSAIFLHCIPGAMLFHPVKWYMKPVRQIASPLLTVPKNDTMIKVKKYHTTQKINKRRSTIVSECSVFESIQDIKSSSISDIFEDPADTATKEEKSKGLCDKIYNIFKDSLYSLKVLSSMRALIICIGGACVFNGFFNFFVIIPFALQSQGYELQSAAYCISTSAFCNTCTRFVLIFIADKDWFNTRLCYMIGCAIMVLMTT</sequence>
<dbReference type="InterPro" id="IPR036259">
    <property type="entry name" value="MFS_trans_sf"/>
</dbReference>
<feature type="compositionally biased region" description="Polar residues" evidence="1">
    <location>
        <begin position="53"/>
        <end position="68"/>
    </location>
</feature>
<feature type="transmembrane region" description="Helical" evidence="2">
    <location>
        <begin position="265"/>
        <end position="283"/>
    </location>
</feature>
<feature type="transmembrane region" description="Helical" evidence="2">
    <location>
        <begin position="426"/>
        <end position="445"/>
    </location>
</feature>
<dbReference type="GO" id="GO:0008028">
    <property type="term" value="F:monocarboxylic acid transmembrane transporter activity"/>
    <property type="evidence" value="ECO:0007669"/>
    <property type="project" value="TreeGrafter"/>
</dbReference>
<keyword evidence="4" id="KW-1185">Reference proteome</keyword>
<evidence type="ECO:0000313" key="3">
    <source>
        <dbReference type="EMBL" id="CAL4130782.1"/>
    </source>
</evidence>
<evidence type="ECO:0000313" key="4">
    <source>
        <dbReference type="Proteomes" id="UP001497623"/>
    </source>
</evidence>
<dbReference type="SUPFAM" id="SSF103473">
    <property type="entry name" value="MFS general substrate transporter"/>
    <property type="match status" value="1"/>
</dbReference>
<evidence type="ECO:0000256" key="1">
    <source>
        <dbReference type="SAM" id="MobiDB-lite"/>
    </source>
</evidence>
<dbReference type="Pfam" id="PF07690">
    <property type="entry name" value="MFS_1"/>
    <property type="match status" value="1"/>
</dbReference>
<gene>
    <name evidence="3" type="ORF">MNOR_LOCUS26634</name>
</gene>
<feature type="compositionally biased region" description="Polar residues" evidence="1">
    <location>
        <begin position="25"/>
        <end position="38"/>
    </location>
</feature>
<proteinExistence type="predicted"/>